<dbReference type="PANTHER" id="PTHR47561">
    <property type="entry name" value="POLYSACCHARIDE DEACETYLASE FAMILY PROTEIN (AFU_ORTHOLOGUE AFUA_6G05030)"/>
    <property type="match status" value="1"/>
</dbReference>
<dbReference type="PANTHER" id="PTHR47561:SF1">
    <property type="entry name" value="POLYSACCHARIDE DEACETYLASE FAMILY PROTEIN (AFU_ORTHOLOGUE AFUA_6G05030)"/>
    <property type="match status" value="1"/>
</dbReference>
<protein>
    <submittedName>
        <fullName evidence="2">Polysaccharide deacetylase</fullName>
    </submittedName>
</protein>
<dbReference type="InterPro" id="IPR037950">
    <property type="entry name" value="PgdA-like"/>
</dbReference>
<dbReference type="EMBL" id="CP001654">
    <property type="protein sequence ID" value="ACS87272.1"/>
    <property type="molecule type" value="Genomic_DNA"/>
</dbReference>
<dbReference type="STRING" id="579405.Dd703_3513"/>
<dbReference type="GO" id="GO:0016810">
    <property type="term" value="F:hydrolase activity, acting on carbon-nitrogen (but not peptide) bonds"/>
    <property type="evidence" value="ECO:0007669"/>
    <property type="project" value="InterPro"/>
</dbReference>
<reference evidence="2" key="1">
    <citation type="submission" date="2009-06" db="EMBL/GenBank/DDBJ databases">
        <title>Complete sequence of Dickeya dadantii Ech703.</title>
        <authorList>
            <consortium name="US DOE Joint Genome Institute"/>
            <person name="Lucas S."/>
            <person name="Copeland A."/>
            <person name="Lapidus A."/>
            <person name="Glavina del Rio T."/>
            <person name="Dalin E."/>
            <person name="Tice H."/>
            <person name="Bruce D."/>
            <person name="Goodwin L."/>
            <person name="Pitluck S."/>
            <person name="Chertkov O."/>
            <person name="Brettin T."/>
            <person name="Detter J.C."/>
            <person name="Han C."/>
            <person name="Larimer F."/>
            <person name="Land M."/>
            <person name="Hauser L."/>
            <person name="Kyrpides N."/>
            <person name="Mikhailova N."/>
            <person name="Balakrishnan V."/>
            <person name="Glasner J."/>
            <person name="Perna N.T."/>
        </authorList>
    </citation>
    <scope>NUCLEOTIDE SEQUENCE [LARGE SCALE GENOMIC DNA]</scope>
    <source>
        <strain evidence="2">Ech703</strain>
    </source>
</reference>
<dbReference type="Pfam" id="PF01522">
    <property type="entry name" value="Polysacc_deac_1"/>
    <property type="match status" value="1"/>
</dbReference>
<evidence type="ECO:0000313" key="2">
    <source>
        <dbReference type="EMBL" id="ACS87272.1"/>
    </source>
</evidence>
<dbReference type="RefSeq" id="WP_015855170.1">
    <property type="nucleotide sequence ID" value="NC_012880.1"/>
</dbReference>
<feature type="domain" description="NodB homology" evidence="1">
    <location>
        <begin position="47"/>
        <end position="153"/>
    </location>
</feature>
<sequence length="294" mass="32493">MSGFAHWPAPYRCAVVVTIDYHDVHGILTQTPAVAGREKTLSVWRYGTTRGVDRLLALLARKQVCASWCLPAIVAEENRDLFARIVAGGHEIACSGYRHQDFDAITLAEQVASLQQGCDALETLSGTRPVGFRLPAGQWKPGFVEAMAQAGIRWSSSWRGDDLPYFHQEAPLVELPLHYELEDDPYFAFNLSPAVPPGQSRIASYAHTLENMKLDFSGFYRFGGCYVLRLHPEIIGTAGRIGLLDALLDFICGHDNVWLATAGEVAAWWQTQPANAPEHPAAIYHQHVNTQVPS</sequence>
<dbReference type="GO" id="GO:0005975">
    <property type="term" value="P:carbohydrate metabolic process"/>
    <property type="evidence" value="ECO:0007669"/>
    <property type="project" value="InterPro"/>
</dbReference>
<organism evidence="2 3">
    <name type="scientific">Musicola paradisiaca (strain Ech703)</name>
    <name type="common">Dickeya paradisiaca</name>
    <name type="synonym">Dickeya dadantii</name>
    <dbReference type="NCBI Taxonomy" id="579405"/>
    <lineage>
        <taxon>Bacteria</taxon>
        <taxon>Pseudomonadati</taxon>
        <taxon>Pseudomonadota</taxon>
        <taxon>Gammaproteobacteria</taxon>
        <taxon>Enterobacterales</taxon>
        <taxon>Pectobacteriaceae</taxon>
        <taxon>Musicola</taxon>
    </lineage>
</organism>
<dbReference type="SUPFAM" id="SSF88713">
    <property type="entry name" value="Glycoside hydrolase/deacetylase"/>
    <property type="match status" value="1"/>
</dbReference>
<dbReference type="KEGG" id="dda:Dd703_3513"/>
<name>C6C3H4_MUSP7</name>
<dbReference type="eggNOG" id="COG0726">
    <property type="taxonomic scope" value="Bacteria"/>
</dbReference>
<dbReference type="Gene3D" id="3.20.20.370">
    <property type="entry name" value="Glycoside hydrolase/deacetylase"/>
    <property type="match status" value="1"/>
</dbReference>
<dbReference type="CDD" id="cd10938">
    <property type="entry name" value="CE4_HpPgdA_like"/>
    <property type="match status" value="1"/>
</dbReference>
<accession>C6C3H4</accession>
<dbReference type="AlphaFoldDB" id="C6C3H4"/>
<dbReference type="InterPro" id="IPR002509">
    <property type="entry name" value="NODB_dom"/>
</dbReference>
<dbReference type="HOGENOM" id="CLU_029940_1_1_6"/>
<proteinExistence type="predicted"/>
<dbReference type="InterPro" id="IPR011330">
    <property type="entry name" value="Glyco_hydro/deAcase_b/a-brl"/>
</dbReference>
<keyword evidence="3" id="KW-1185">Reference proteome</keyword>
<gene>
    <name evidence="2" type="ordered locus">Dd703_3513</name>
</gene>
<dbReference type="Proteomes" id="UP000002734">
    <property type="component" value="Chromosome"/>
</dbReference>
<evidence type="ECO:0000313" key="3">
    <source>
        <dbReference type="Proteomes" id="UP000002734"/>
    </source>
</evidence>
<evidence type="ECO:0000259" key="1">
    <source>
        <dbReference type="Pfam" id="PF01522"/>
    </source>
</evidence>